<dbReference type="GO" id="GO:0005042">
    <property type="term" value="F:netrin receptor activity"/>
    <property type="evidence" value="ECO:0007669"/>
    <property type="project" value="EnsemblMetazoa"/>
</dbReference>
<accession>A0A8R1XP84</accession>
<evidence type="ECO:0000259" key="11">
    <source>
        <dbReference type="PROSITE" id="PS50853"/>
    </source>
</evidence>
<dbReference type="GO" id="GO:0097402">
    <property type="term" value="P:neuroblast migration"/>
    <property type="evidence" value="ECO:0007669"/>
    <property type="project" value="EnsemblMetazoa"/>
</dbReference>
<dbReference type="GO" id="GO:0008045">
    <property type="term" value="P:motor neuron axon guidance"/>
    <property type="evidence" value="ECO:0007669"/>
    <property type="project" value="EnsemblMetazoa"/>
</dbReference>
<feature type="region of interest" description="Disordered" evidence="7">
    <location>
        <begin position="901"/>
        <end position="920"/>
    </location>
</feature>
<dbReference type="GO" id="GO:0030513">
    <property type="term" value="P:positive regulation of BMP signaling pathway"/>
    <property type="evidence" value="ECO:0007669"/>
    <property type="project" value="EnsemblMetazoa"/>
</dbReference>
<dbReference type="GO" id="GO:0016199">
    <property type="term" value="P:axon midline choice point recognition"/>
    <property type="evidence" value="ECO:0007669"/>
    <property type="project" value="EnsemblMetazoa"/>
</dbReference>
<dbReference type="CDD" id="cd00096">
    <property type="entry name" value="Ig"/>
    <property type="match status" value="1"/>
</dbReference>
<evidence type="ECO:0000256" key="7">
    <source>
        <dbReference type="SAM" id="MobiDB-lite"/>
    </source>
</evidence>
<keyword evidence="8" id="KW-1133">Transmembrane helix</keyword>
<feature type="transmembrane region" description="Helical" evidence="8">
    <location>
        <begin position="1138"/>
        <end position="1161"/>
    </location>
</feature>
<dbReference type="GO" id="GO:1905815">
    <property type="term" value="P:regulation of dorsal/ventral axon guidance"/>
    <property type="evidence" value="ECO:0007669"/>
    <property type="project" value="EnsemblMetazoa"/>
</dbReference>
<dbReference type="GO" id="GO:0097628">
    <property type="term" value="P:distal tip cell migration"/>
    <property type="evidence" value="ECO:0007669"/>
    <property type="project" value="EnsemblMetazoa"/>
</dbReference>
<dbReference type="Pfam" id="PF13927">
    <property type="entry name" value="Ig_3"/>
    <property type="match status" value="1"/>
</dbReference>
<dbReference type="SUPFAM" id="SSF48726">
    <property type="entry name" value="Immunoglobulin"/>
    <property type="match status" value="4"/>
</dbReference>
<evidence type="ECO:0000313" key="12">
    <source>
        <dbReference type="EnsemblMetazoa" id="OVOC1550.1"/>
    </source>
</evidence>
<dbReference type="SMART" id="SM00408">
    <property type="entry name" value="IGc2"/>
    <property type="match status" value="4"/>
</dbReference>
<dbReference type="SUPFAM" id="SSF49265">
    <property type="entry name" value="Fibronectin type III"/>
    <property type="match status" value="3"/>
</dbReference>
<dbReference type="GO" id="GO:0045138">
    <property type="term" value="P:nematode male tail tip morphogenesis"/>
    <property type="evidence" value="ECO:0007669"/>
    <property type="project" value="EnsemblMetazoa"/>
</dbReference>
<dbReference type="PROSITE" id="PS50835">
    <property type="entry name" value="IG_LIKE"/>
    <property type="match status" value="4"/>
</dbReference>
<dbReference type="SMART" id="SM00060">
    <property type="entry name" value="FN3"/>
    <property type="match status" value="6"/>
</dbReference>
<dbReference type="AlphaFoldDB" id="A0A8R1XP84"/>
<evidence type="ECO:0000256" key="3">
    <source>
        <dbReference type="ARBA" id="ARBA00023136"/>
    </source>
</evidence>
<dbReference type="GO" id="GO:0048813">
    <property type="term" value="P:dendrite morphogenesis"/>
    <property type="evidence" value="ECO:0007669"/>
    <property type="project" value="EnsemblMetazoa"/>
</dbReference>
<dbReference type="Gene3D" id="2.60.40.10">
    <property type="entry name" value="Immunoglobulins"/>
    <property type="match status" value="10"/>
</dbReference>
<dbReference type="InterPro" id="IPR003961">
    <property type="entry name" value="FN3_dom"/>
</dbReference>
<keyword evidence="6" id="KW-0393">Immunoglobulin domain</keyword>
<dbReference type="InterPro" id="IPR003599">
    <property type="entry name" value="Ig_sub"/>
</dbReference>
<evidence type="ECO:0000256" key="1">
    <source>
        <dbReference type="ARBA" id="ARBA00004370"/>
    </source>
</evidence>
<dbReference type="PANTHER" id="PTHR44170:SF54">
    <property type="entry name" value="FI24025P1"/>
    <property type="match status" value="1"/>
</dbReference>
<feature type="chain" id="PRO_5035754571" evidence="9">
    <location>
        <begin position="26"/>
        <end position="1751"/>
    </location>
</feature>
<dbReference type="Proteomes" id="UP000024404">
    <property type="component" value="Unassembled WGS sequence"/>
</dbReference>
<evidence type="ECO:0000256" key="6">
    <source>
        <dbReference type="ARBA" id="ARBA00023319"/>
    </source>
</evidence>
<dbReference type="GO" id="GO:0031253">
    <property type="term" value="C:cell projection membrane"/>
    <property type="evidence" value="ECO:0007669"/>
    <property type="project" value="EnsemblMetazoa"/>
</dbReference>
<feature type="domain" description="Fibronectin type-III" evidence="11">
    <location>
        <begin position="705"/>
        <end position="800"/>
    </location>
</feature>
<keyword evidence="13" id="KW-1185">Reference proteome</keyword>
<organism evidence="12 13">
    <name type="scientific">Onchocerca volvulus</name>
    <dbReference type="NCBI Taxonomy" id="6282"/>
    <lineage>
        <taxon>Eukaryota</taxon>
        <taxon>Metazoa</taxon>
        <taxon>Ecdysozoa</taxon>
        <taxon>Nematoda</taxon>
        <taxon>Chromadorea</taxon>
        <taxon>Rhabditida</taxon>
        <taxon>Spirurina</taxon>
        <taxon>Spiruromorpha</taxon>
        <taxon>Filarioidea</taxon>
        <taxon>Onchocercidae</taxon>
        <taxon>Onchocerca</taxon>
    </lineage>
</organism>
<dbReference type="InterPro" id="IPR036179">
    <property type="entry name" value="Ig-like_dom_sf"/>
</dbReference>
<comment type="subcellular location">
    <subcellularLocation>
        <location evidence="1">Membrane</location>
    </subcellularLocation>
</comment>
<feature type="compositionally biased region" description="Polar residues" evidence="7">
    <location>
        <begin position="901"/>
        <end position="911"/>
    </location>
</feature>
<dbReference type="GO" id="GO:0061643">
    <property type="term" value="P:chemorepulsion of axon"/>
    <property type="evidence" value="ECO:0007669"/>
    <property type="project" value="EnsemblMetazoa"/>
</dbReference>
<feature type="domain" description="Fibronectin type-III" evidence="11">
    <location>
        <begin position="919"/>
        <end position="1011"/>
    </location>
</feature>
<dbReference type="GO" id="GO:0040018">
    <property type="term" value="P:positive regulation of multicellular organism growth"/>
    <property type="evidence" value="ECO:0007669"/>
    <property type="project" value="EnsemblMetazoa"/>
</dbReference>
<dbReference type="SMART" id="SM00409">
    <property type="entry name" value="IG"/>
    <property type="match status" value="4"/>
</dbReference>
<dbReference type="GO" id="GO:0033563">
    <property type="term" value="P:dorsal/ventral axon guidance"/>
    <property type="evidence" value="ECO:0007669"/>
    <property type="project" value="EnsemblMetazoa"/>
</dbReference>
<keyword evidence="3 8" id="KW-0472">Membrane</keyword>
<protein>
    <submittedName>
        <fullName evidence="12">Uncharacterized protein</fullName>
    </submittedName>
</protein>
<keyword evidence="5" id="KW-0325">Glycoprotein</keyword>
<reference evidence="12" key="2">
    <citation type="submission" date="2022-06" db="UniProtKB">
        <authorList>
            <consortium name="EnsemblMetazoa"/>
        </authorList>
    </citation>
    <scope>IDENTIFICATION</scope>
</reference>
<feature type="region of interest" description="Disordered" evidence="7">
    <location>
        <begin position="1338"/>
        <end position="1361"/>
    </location>
</feature>
<keyword evidence="4" id="KW-1015">Disulfide bond</keyword>
<feature type="domain" description="Ig-like" evidence="10">
    <location>
        <begin position="195"/>
        <end position="287"/>
    </location>
</feature>
<dbReference type="PRINTS" id="PR00014">
    <property type="entry name" value="FNTYPEIII"/>
</dbReference>
<evidence type="ECO:0000256" key="9">
    <source>
        <dbReference type="SAM" id="SignalP"/>
    </source>
</evidence>
<dbReference type="InterPro" id="IPR013098">
    <property type="entry name" value="Ig_I-set"/>
</dbReference>
<feature type="region of interest" description="Disordered" evidence="7">
    <location>
        <begin position="1388"/>
        <end position="1407"/>
    </location>
</feature>
<dbReference type="InterPro" id="IPR003598">
    <property type="entry name" value="Ig_sub2"/>
</dbReference>
<sequence length="1751" mass="195434">MMHHITACALILYVFIIVLSKSVHCGDPDSVSNLSTVDNQGEFYRIIRERSVHDNELVKSKNNVMLYHGTIKVYLTYVKHLANLLRLFMLDDRFLGFHFTEEPTNTVAKAGRVELNCRYAISMKNIASRIEWRKDGAELGSLRSTGKVFVASSGSLIIENVGSPDEGLYQCAVHVTDKNNFVWTYLSRRATVRLPFLSRFEIQPEDREVHVGQSVAFACKLDSQPSAHIEWFFNGKRINDRDDSSITIFPITSTLEIISVLPKHGGAYRCVATNEGKTRSSRDAQLTIKPENSVGNEFSEPYFVLEPRGDVINEGGSVVLECLVNGWPRPDVRWLKGAETISITGDRMRQLGSSSFMILNAKAQDTGVYTCRAIAPEIISEPNSVVAQETMDVEFNCEASGEPGPTISWYKNGETIIASEYFMIEATRLRVLGLVRNDQGVYQCIAENDAGSVQSNAQLIVDSSEELLQLYALKFYSMNETTSVLEEMLNFNNTDSFSMAASSGQPKLPSEPLGVRANVVGSRFVVLTWDPPVQRHGAVLAYHIFYKEQDSSRERMLNSSATSFTVTPLQPNTTYVFRLVAENEAGMGKSSTRIFVTTTEEKAVPGKVKNLHGIALSPETVEVLWEPPGGNGPEPVQYKLFYIRKDHEPNEKETQIVVKKTSYTLHGMEKYVEYIIRVEAEGVNGAGLSSEPITIRTLSDLPSLPPSDVRAEAISTTSIHVQWMPLPIEDRNGILTGYRIKYKTKLRGTKGNTLVVDGNNSSYTISGLEPGTQYMLRVAAVNQNGSGPNSDWFHVDTPLEDKDEGQVAGPPLSLKVQPSVDSIQLSWLPPRDDSVMIRGYLIGWGINIPDVDQVKVPASLRLYTINGLRPGRDYVISLRAYNLIGNGFPIYETVRTLSPDSKSIAGGQQNGKDSERSETPIGVRALTLSSSSIRVTWTDAEMDIPYSRQYTVRYSSSIENGGQRRYINTSEMEVVIEGLRPNTQYEFAVRVNAGKSSSMWSMTAVNSTAPAPPSSAPRDLTIMQPIDGDPQTLILNWQPPKYANGDIEEYLVYYADRSDAPDKDWILDGVKGDHLSIKLTNLLPRQTYFFKVQARNIKGYGPLSPILQFVPGAPPPPLFQSTDIDLETPHLVLFSTPAYLVFMVAIFILLIILLIAVIWYIRSKNIKKSTASGYMRGKKQFKNGKGPPDLWINHHSGGHQIHEPENLIEEALAVPSNDLNHCGDVIQMVDSPQSQYLTLQAQFTDPEYVESRMTQSVHDGIIQRRRPVGKAELISTHAVISQNPLPATVIGDCNGTLSRSYHQSSTSLEGRQRTPQIVYTNTGRHQVAKIDFSDHSSTYSSSQALHISTPPPPQLPNQGPPVAPPAQLVCTDGYKTLRRNSVNSNPLKSFTQLAGAPPPITPTSGSGERMAHVVRPLVIASPNTRNGKPAGVVIGQKSSHVPVGRAAAQPRVNVNNIYAPYASCPVPEKATLQLENVIESQPLQASASTEELNAQMENLDTMIDDLQALQHDILFTHPIHVESWQCYGLLKQCTIVTRAFSDIKLINPDNMNHFCGNYTYSIIPCLAYSVNYTDFFITKIFIEFQESVYTGTFFLTTFFQMKQQPGNTPHERFLTFRKCIQNDQLKHNKSENTMNMIKILRLYLYGCIYNSMTDMLQDSCFNKLVQNCVEKTPTVQKCYYWQCKSHDFLTLRKSSIDLAIEDEENEDDENINKTSKEKQKLSVKLKVGKLRNFPILRKQTPLSSKMETIEQ</sequence>
<dbReference type="GO" id="GO:0048843">
    <property type="term" value="P:negative regulation of axon extension involved in axon guidance"/>
    <property type="evidence" value="ECO:0007669"/>
    <property type="project" value="EnsemblMetazoa"/>
</dbReference>
<feature type="domain" description="Fibronectin type-III" evidence="11">
    <location>
        <begin position="511"/>
        <end position="601"/>
    </location>
</feature>
<evidence type="ECO:0000256" key="8">
    <source>
        <dbReference type="SAM" id="Phobius"/>
    </source>
</evidence>
<proteinExistence type="predicted"/>
<feature type="signal peptide" evidence="9">
    <location>
        <begin position="1"/>
        <end position="25"/>
    </location>
</feature>
<dbReference type="GO" id="GO:0051965">
    <property type="term" value="P:positive regulation of synapse assembly"/>
    <property type="evidence" value="ECO:0007669"/>
    <property type="project" value="EnsemblMetazoa"/>
</dbReference>
<feature type="domain" description="Ig-like" evidence="10">
    <location>
        <begin position="113"/>
        <end position="182"/>
    </location>
</feature>
<dbReference type="GO" id="GO:0035545">
    <property type="term" value="P:determination of left/right asymmetry in nervous system"/>
    <property type="evidence" value="ECO:0007669"/>
    <property type="project" value="EnsemblMetazoa"/>
</dbReference>
<evidence type="ECO:0000313" key="13">
    <source>
        <dbReference type="Proteomes" id="UP000024404"/>
    </source>
</evidence>
<dbReference type="PROSITE" id="PS50853">
    <property type="entry name" value="FN3"/>
    <property type="match status" value="6"/>
</dbReference>
<dbReference type="GO" id="GO:1905812">
    <property type="term" value="P:regulation of motor neuron axon guidance"/>
    <property type="evidence" value="ECO:0007669"/>
    <property type="project" value="EnsemblMetazoa"/>
</dbReference>
<dbReference type="GO" id="GO:0098609">
    <property type="term" value="P:cell-cell adhesion"/>
    <property type="evidence" value="ECO:0007669"/>
    <property type="project" value="TreeGrafter"/>
</dbReference>
<dbReference type="Pfam" id="PF07679">
    <property type="entry name" value="I-set"/>
    <property type="match status" value="2"/>
</dbReference>
<feature type="compositionally biased region" description="Pro residues" evidence="7">
    <location>
        <begin position="1349"/>
        <end position="1361"/>
    </location>
</feature>
<dbReference type="InterPro" id="IPR013783">
    <property type="entry name" value="Ig-like_fold"/>
</dbReference>
<dbReference type="CDD" id="cd00063">
    <property type="entry name" value="FN3"/>
    <property type="match status" value="6"/>
</dbReference>
<dbReference type="GO" id="GO:0097374">
    <property type="term" value="P:sensory neuron axon guidance"/>
    <property type="evidence" value="ECO:0007669"/>
    <property type="project" value="EnsemblMetazoa"/>
</dbReference>
<dbReference type="InterPro" id="IPR036116">
    <property type="entry name" value="FN3_sf"/>
</dbReference>
<feature type="domain" description="Fibronectin type-III" evidence="11">
    <location>
        <begin position="810"/>
        <end position="900"/>
    </location>
</feature>
<feature type="domain" description="Ig-like" evidence="10">
    <location>
        <begin position="376"/>
        <end position="460"/>
    </location>
</feature>
<keyword evidence="9" id="KW-0732">Signal</keyword>
<dbReference type="GO" id="GO:0019904">
    <property type="term" value="F:protein domain specific binding"/>
    <property type="evidence" value="ECO:0007669"/>
    <property type="project" value="EnsemblMetazoa"/>
</dbReference>
<dbReference type="GO" id="GO:0042661">
    <property type="term" value="P:regulation of mesodermal cell fate specification"/>
    <property type="evidence" value="ECO:0007669"/>
    <property type="project" value="EnsemblMetazoa"/>
</dbReference>
<keyword evidence="8" id="KW-0812">Transmembrane</keyword>
<dbReference type="GO" id="GO:0035262">
    <property type="term" value="P:gonad morphogenesis"/>
    <property type="evidence" value="ECO:0007669"/>
    <property type="project" value="EnsemblMetazoa"/>
</dbReference>
<feature type="domain" description="Fibronectin type-III" evidence="11">
    <location>
        <begin position="1016"/>
        <end position="1116"/>
    </location>
</feature>
<dbReference type="Pfam" id="PF00041">
    <property type="entry name" value="fn3"/>
    <property type="match status" value="6"/>
</dbReference>
<dbReference type="GO" id="GO:0044295">
    <property type="term" value="C:axonal growth cone"/>
    <property type="evidence" value="ECO:0007669"/>
    <property type="project" value="EnsemblMetazoa"/>
</dbReference>
<name>A0A8R1XP84_ONCVO</name>
<evidence type="ECO:0000256" key="5">
    <source>
        <dbReference type="ARBA" id="ARBA00023180"/>
    </source>
</evidence>
<dbReference type="FunFam" id="2.60.40.10:FF:000551">
    <property type="entry name" value="Protogenin A"/>
    <property type="match status" value="1"/>
</dbReference>
<dbReference type="EnsemblMetazoa" id="OVOC1550.1">
    <property type="protein sequence ID" value="OVOC1550.1"/>
    <property type="gene ID" value="WBGene00238359"/>
</dbReference>
<evidence type="ECO:0000259" key="10">
    <source>
        <dbReference type="PROSITE" id="PS50835"/>
    </source>
</evidence>
<dbReference type="EMBL" id="CMVM020000047">
    <property type="status" value="NOT_ANNOTATED_CDS"/>
    <property type="molecule type" value="Genomic_DNA"/>
</dbReference>
<dbReference type="GO" id="GO:0030334">
    <property type="term" value="P:regulation of cell migration"/>
    <property type="evidence" value="ECO:0007669"/>
    <property type="project" value="EnsemblMetazoa"/>
</dbReference>
<keyword evidence="2" id="KW-0677">Repeat</keyword>
<feature type="domain" description="Ig-like" evidence="10">
    <location>
        <begin position="301"/>
        <end position="373"/>
    </location>
</feature>
<evidence type="ECO:0000256" key="4">
    <source>
        <dbReference type="ARBA" id="ARBA00023157"/>
    </source>
</evidence>
<reference evidence="13" key="1">
    <citation type="submission" date="2013-10" db="EMBL/GenBank/DDBJ databases">
        <title>Genome sequencing of Onchocerca volvulus.</title>
        <authorList>
            <person name="Cotton J."/>
            <person name="Tsai J."/>
            <person name="Stanley E."/>
            <person name="Tracey A."/>
            <person name="Holroyd N."/>
            <person name="Lustigman S."/>
            <person name="Berriman M."/>
        </authorList>
    </citation>
    <scope>NUCLEOTIDE SEQUENCE</scope>
</reference>
<dbReference type="GO" id="GO:0001764">
    <property type="term" value="P:neuron migration"/>
    <property type="evidence" value="ECO:0007669"/>
    <property type="project" value="EnsemblMetazoa"/>
</dbReference>
<dbReference type="OMA" id="NDVGNTQ"/>
<dbReference type="GO" id="GO:1905490">
    <property type="term" value="P:negative regulation of sensory neuron axon guidance"/>
    <property type="evidence" value="ECO:0007669"/>
    <property type="project" value="EnsemblMetazoa"/>
</dbReference>
<dbReference type="FunFam" id="2.60.40.10:FF:000004">
    <property type="entry name" value="DCC isoform 1"/>
    <property type="match status" value="1"/>
</dbReference>
<feature type="domain" description="Fibronectin type-III" evidence="11">
    <location>
        <begin position="607"/>
        <end position="700"/>
    </location>
</feature>
<dbReference type="GO" id="GO:0043235">
    <property type="term" value="C:receptor complex"/>
    <property type="evidence" value="ECO:0007669"/>
    <property type="project" value="EnsemblMetazoa"/>
</dbReference>
<dbReference type="PANTHER" id="PTHR44170">
    <property type="entry name" value="PROTEIN SIDEKICK"/>
    <property type="match status" value="1"/>
</dbReference>
<evidence type="ECO:0000256" key="2">
    <source>
        <dbReference type="ARBA" id="ARBA00022737"/>
    </source>
</evidence>
<dbReference type="InterPro" id="IPR007110">
    <property type="entry name" value="Ig-like_dom"/>
</dbReference>